<dbReference type="PROSITE" id="PS51257">
    <property type="entry name" value="PROKAR_LIPOPROTEIN"/>
    <property type="match status" value="1"/>
</dbReference>
<dbReference type="PANTHER" id="PTHR43649:SF31">
    <property type="entry name" value="SN-GLYCEROL-3-PHOSPHATE-BINDING PERIPLASMIC PROTEIN UGPB"/>
    <property type="match status" value="1"/>
</dbReference>
<evidence type="ECO:0000313" key="7">
    <source>
        <dbReference type="Proteomes" id="UP000723714"/>
    </source>
</evidence>
<feature type="signal peptide" evidence="5">
    <location>
        <begin position="1"/>
        <end position="20"/>
    </location>
</feature>
<name>A0ABS6D1U0_9FIRM</name>
<sequence>MKWKKIVSVILAVCMVSGLAACGKDSGKEESKKTDNDSKDVELTVAIWDSNQEPGLRTIMDGFTEETGVKVDIQVTTWKDYWTMLEAAATGGDMPDVFWMHAHQIDQYAEYDDILLDLTDYVEKSEKIKLDNYPEEISDIYIADDGRVLGVPKDVGTSALWFNKTMFDEAGIEYPDETWTWEKFREVAKQLTIPEKDQYGLAMKPASDQESWCSTVYAYGGEWLSEDKTKSGFDKPETLEAMKLIEGIIQDGSMPEYSVLSENDTVALLESGKAAMVFLGSYMLPRLSANDYVRENCDAAPLPVGPKGRCSTNMGLAWSASAGGEHTEEAWKLIEYLGSEKAQIQQAELGVTMSAFNGTNDKWAAYEPQFNLQVYVDALEDDVIYPYSKNTQVWYQMILDKMVSVWDGKRPMEEVCLEVADEMNAYLAEE</sequence>
<dbReference type="PANTHER" id="PTHR43649">
    <property type="entry name" value="ARABINOSE-BINDING PROTEIN-RELATED"/>
    <property type="match status" value="1"/>
</dbReference>
<keyword evidence="3" id="KW-0813">Transport</keyword>
<keyword evidence="7" id="KW-1185">Reference proteome</keyword>
<proteinExistence type="inferred from homology"/>
<dbReference type="RefSeq" id="WP_216239997.1">
    <property type="nucleotide sequence ID" value="NZ_JABACJ020000003.1"/>
</dbReference>
<evidence type="ECO:0000256" key="4">
    <source>
        <dbReference type="ARBA" id="ARBA00022729"/>
    </source>
</evidence>
<dbReference type="EMBL" id="JABACJ020000003">
    <property type="protein sequence ID" value="MBU3875156.1"/>
    <property type="molecule type" value="Genomic_DNA"/>
</dbReference>
<dbReference type="InterPro" id="IPR006059">
    <property type="entry name" value="SBP"/>
</dbReference>
<reference evidence="6 7" key="1">
    <citation type="submission" date="2021-06" db="EMBL/GenBank/DDBJ databases">
        <title>Faecalicatena sp. nov. isolated from porcine feces.</title>
        <authorList>
            <person name="Oh B.S."/>
            <person name="Lee J.H."/>
        </authorList>
    </citation>
    <scope>NUCLEOTIDE SEQUENCE [LARGE SCALE GENOMIC DNA]</scope>
    <source>
        <strain evidence="6 7">AGMB00832</strain>
    </source>
</reference>
<feature type="chain" id="PRO_5047487926" evidence="5">
    <location>
        <begin position="21"/>
        <end position="430"/>
    </location>
</feature>
<evidence type="ECO:0000313" key="6">
    <source>
        <dbReference type="EMBL" id="MBU3875156.1"/>
    </source>
</evidence>
<evidence type="ECO:0000256" key="5">
    <source>
        <dbReference type="SAM" id="SignalP"/>
    </source>
</evidence>
<dbReference type="InterPro" id="IPR050490">
    <property type="entry name" value="Bact_solute-bd_prot1"/>
</dbReference>
<accession>A0ABS6D1U0</accession>
<evidence type="ECO:0000256" key="1">
    <source>
        <dbReference type="ARBA" id="ARBA00004196"/>
    </source>
</evidence>
<gene>
    <name evidence="6" type="ORF">HGO97_004920</name>
</gene>
<dbReference type="Pfam" id="PF01547">
    <property type="entry name" value="SBP_bac_1"/>
    <property type="match status" value="1"/>
</dbReference>
<protein>
    <submittedName>
        <fullName evidence="6">Sugar ABC transporter substrate-binding protein</fullName>
    </submittedName>
</protein>
<organism evidence="6 7">
    <name type="scientific">Faecalicatena faecalis</name>
    <dbReference type="NCBI Taxonomy" id="2726362"/>
    <lineage>
        <taxon>Bacteria</taxon>
        <taxon>Bacillati</taxon>
        <taxon>Bacillota</taxon>
        <taxon>Clostridia</taxon>
        <taxon>Lachnospirales</taxon>
        <taxon>Lachnospiraceae</taxon>
        <taxon>Faecalicatena</taxon>
    </lineage>
</organism>
<comment type="similarity">
    <text evidence="2">Belongs to the bacterial solute-binding protein 1 family.</text>
</comment>
<evidence type="ECO:0000256" key="3">
    <source>
        <dbReference type="ARBA" id="ARBA00022448"/>
    </source>
</evidence>
<comment type="caution">
    <text evidence="6">The sequence shown here is derived from an EMBL/GenBank/DDBJ whole genome shotgun (WGS) entry which is preliminary data.</text>
</comment>
<evidence type="ECO:0000256" key="2">
    <source>
        <dbReference type="ARBA" id="ARBA00008520"/>
    </source>
</evidence>
<dbReference type="Proteomes" id="UP000723714">
    <property type="component" value="Unassembled WGS sequence"/>
</dbReference>
<comment type="subcellular location">
    <subcellularLocation>
        <location evidence="1">Cell envelope</location>
    </subcellularLocation>
</comment>
<keyword evidence="4 5" id="KW-0732">Signal</keyword>
<dbReference type="CDD" id="cd13585">
    <property type="entry name" value="PBP2_TMBP_like"/>
    <property type="match status" value="1"/>
</dbReference>